<gene>
    <name evidence="2" type="ORF">EPI10_005644</name>
</gene>
<sequence length="71" mass="8304">MRSRNKEPRNFELAKMMTRRGRNSGSRIPSGYSMSCHARLKRRELTGNSSKRNSRRSTLFKGSLTRREKNS</sequence>
<accession>A0A5B6WQ05</accession>
<reference evidence="3" key="1">
    <citation type="journal article" date="2019" name="Plant Biotechnol. J.">
        <title>Genome sequencing of the Australian wild diploid species Gossypium australe highlights disease resistance and delayed gland morphogenesis.</title>
        <authorList>
            <person name="Cai Y."/>
            <person name="Cai X."/>
            <person name="Wang Q."/>
            <person name="Wang P."/>
            <person name="Zhang Y."/>
            <person name="Cai C."/>
            <person name="Xu Y."/>
            <person name="Wang K."/>
            <person name="Zhou Z."/>
            <person name="Wang C."/>
            <person name="Geng S."/>
            <person name="Li B."/>
            <person name="Dong Q."/>
            <person name="Hou Y."/>
            <person name="Wang H."/>
            <person name="Ai P."/>
            <person name="Liu Z."/>
            <person name="Yi F."/>
            <person name="Sun M."/>
            <person name="An G."/>
            <person name="Cheng J."/>
            <person name="Zhang Y."/>
            <person name="Shi Q."/>
            <person name="Xie Y."/>
            <person name="Shi X."/>
            <person name="Chang Y."/>
            <person name="Huang F."/>
            <person name="Chen Y."/>
            <person name="Hong S."/>
            <person name="Mi L."/>
            <person name="Sun Q."/>
            <person name="Zhang L."/>
            <person name="Zhou B."/>
            <person name="Peng R."/>
            <person name="Zhang X."/>
            <person name="Liu F."/>
        </authorList>
    </citation>
    <scope>NUCLEOTIDE SEQUENCE [LARGE SCALE GENOMIC DNA]</scope>
    <source>
        <strain evidence="3">cv. PA1801</strain>
    </source>
</reference>
<dbReference type="EMBL" id="SMMG02000002">
    <property type="protein sequence ID" value="KAA3483473.1"/>
    <property type="molecule type" value="Genomic_DNA"/>
</dbReference>
<comment type="caution">
    <text evidence="2">The sequence shown here is derived from an EMBL/GenBank/DDBJ whole genome shotgun (WGS) entry which is preliminary data.</text>
</comment>
<dbReference type="AlphaFoldDB" id="A0A5B6WQ05"/>
<feature type="region of interest" description="Disordered" evidence="1">
    <location>
        <begin position="18"/>
        <end position="71"/>
    </location>
</feature>
<evidence type="ECO:0000256" key="1">
    <source>
        <dbReference type="SAM" id="MobiDB-lite"/>
    </source>
</evidence>
<organism evidence="2 3">
    <name type="scientific">Gossypium australe</name>
    <dbReference type="NCBI Taxonomy" id="47621"/>
    <lineage>
        <taxon>Eukaryota</taxon>
        <taxon>Viridiplantae</taxon>
        <taxon>Streptophyta</taxon>
        <taxon>Embryophyta</taxon>
        <taxon>Tracheophyta</taxon>
        <taxon>Spermatophyta</taxon>
        <taxon>Magnoliopsida</taxon>
        <taxon>eudicotyledons</taxon>
        <taxon>Gunneridae</taxon>
        <taxon>Pentapetalae</taxon>
        <taxon>rosids</taxon>
        <taxon>malvids</taxon>
        <taxon>Malvales</taxon>
        <taxon>Malvaceae</taxon>
        <taxon>Malvoideae</taxon>
        <taxon>Gossypium</taxon>
    </lineage>
</organism>
<keyword evidence="3" id="KW-1185">Reference proteome</keyword>
<name>A0A5B6WQ05_9ROSI</name>
<protein>
    <submittedName>
        <fullName evidence="2">Uncharacterized protein</fullName>
    </submittedName>
</protein>
<evidence type="ECO:0000313" key="2">
    <source>
        <dbReference type="EMBL" id="KAA3483473.1"/>
    </source>
</evidence>
<evidence type="ECO:0000313" key="3">
    <source>
        <dbReference type="Proteomes" id="UP000325315"/>
    </source>
</evidence>
<dbReference type="Proteomes" id="UP000325315">
    <property type="component" value="Unassembled WGS sequence"/>
</dbReference>
<proteinExistence type="predicted"/>